<sequence>MAVIAEDDVKLETNGTGHQGARTAVKKPTTVDPDSFATGSLSELQSKDYRSVLSVVDELRLSGLGSILQLP</sequence>
<evidence type="ECO:0000313" key="3">
    <source>
        <dbReference type="Proteomes" id="UP000192596"/>
    </source>
</evidence>
<dbReference type="EMBL" id="NAJO01000026">
    <property type="protein sequence ID" value="OQO03025.1"/>
    <property type="molecule type" value="Genomic_DNA"/>
</dbReference>
<keyword evidence="3" id="KW-1185">Reference proteome</keyword>
<organism evidence="2 3">
    <name type="scientific">Cryoendolithus antarcticus</name>
    <dbReference type="NCBI Taxonomy" id="1507870"/>
    <lineage>
        <taxon>Eukaryota</taxon>
        <taxon>Fungi</taxon>
        <taxon>Dikarya</taxon>
        <taxon>Ascomycota</taxon>
        <taxon>Pezizomycotina</taxon>
        <taxon>Dothideomycetes</taxon>
        <taxon>Dothideomycetidae</taxon>
        <taxon>Cladosporiales</taxon>
        <taxon>Cladosporiaceae</taxon>
        <taxon>Cryoendolithus</taxon>
    </lineage>
</organism>
<reference evidence="3" key="1">
    <citation type="submission" date="2017-03" db="EMBL/GenBank/DDBJ databases">
        <title>Genomes of endolithic fungi from Antarctica.</title>
        <authorList>
            <person name="Coleine C."/>
            <person name="Masonjones S."/>
            <person name="Stajich J.E."/>
        </authorList>
    </citation>
    <scope>NUCLEOTIDE SEQUENCE [LARGE SCALE GENOMIC DNA]</scope>
    <source>
        <strain evidence="3">CCFEE 5527</strain>
    </source>
</reference>
<comment type="caution">
    <text evidence="2">The sequence shown here is derived from an EMBL/GenBank/DDBJ whole genome shotgun (WGS) entry which is preliminary data.</text>
</comment>
<evidence type="ECO:0000256" key="1">
    <source>
        <dbReference type="SAM" id="MobiDB-lite"/>
    </source>
</evidence>
<dbReference type="Proteomes" id="UP000192596">
    <property type="component" value="Unassembled WGS sequence"/>
</dbReference>
<feature type="region of interest" description="Disordered" evidence="1">
    <location>
        <begin position="1"/>
        <end position="39"/>
    </location>
</feature>
<dbReference type="InParanoid" id="A0A1V8SV18"/>
<gene>
    <name evidence="2" type="ORF">B0A48_11309</name>
</gene>
<dbReference type="AlphaFoldDB" id="A0A1V8SV18"/>
<proteinExistence type="predicted"/>
<evidence type="ECO:0000313" key="2">
    <source>
        <dbReference type="EMBL" id="OQO03025.1"/>
    </source>
</evidence>
<name>A0A1V8SV18_9PEZI</name>
<accession>A0A1V8SV18</accession>
<protein>
    <submittedName>
        <fullName evidence="2">Uncharacterized protein</fullName>
    </submittedName>
</protein>